<evidence type="ECO:0000313" key="2">
    <source>
        <dbReference type="EMBL" id="CAD6232750.1"/>
    </source>
</evidence>
<dbReference type="AlphaFoldDB" id="A0A811NX95"/>
<accession>A0A811NX95</accession>
<dbReference type="EMBL" id="CAJGYO010000005">
    <property type="protein sequence ID" value="CAD6232750.1"/>
    <property type="molecule type" value="Genomic_DNA"/>
</dbReference>
<feature type="region of interest" description="Disordered" evidence="1">
    <location>
        <begin position="24"/>
        <end position="85"/>
    </location>
</feature>
<protein>
    <submittedName>
        <fullName evidence="2">Uncharacterized protein</fullName>
    </submittedName>
</protein>
<organism evidence="2 3">
    <name type="scientific">Miscanthus lutarioriparius</name>
    <dbReference type="NCBI Taxonomy" id="422564"/>
    <lineage>
        <taxon>Eukaryota</taxon>
        <taxon>Viridiplantae</taxon>
        <taxon>Streptophyta</taxon>
        <taxon>Embryophyta</taxon>
        <taxon>Tracheophyta</taxon>
        <taxon>Spermatophyta</taxon>
        <taxon>Magnoliopsida</taxon>
        <taxon>Liliopsida</taxon>
        <taxon>Poales</taxon>
        <taxon>Poaceae</taxon>
        <taxon>PACMAD clade</taxon>
        <taxon>Panicoideae</taxon>
        <taxon>Andropogonodae</taxon>
        <taxon>Andropogoneae</taxon>
        <taxon>Saccharinae</taxon>
        <taxon>Miscanthus</taxon>
    </lineage>
</organism>
<sequence>MALNLQYQGIRLQLKLLPFDTEANPSVLEGNQSNEEVSEGGSTKEPRDCPRRWRVPTTAAATRGRAREGGGDAGSSSSSSPVTAECQDPLLPQVLRCRDPLLPQVRQQRGVQCSGGTGTGSRCGSWC</sequence>
<keyword evidence="3" id="KW-1185">Reference proteome</keyword>
<reference evidence="2" key="1">
    <citation type="submission" date="2020-10" db="EMBL/GenBank/DDBJ databases">
        <authorList>
            <person name="Han B."/>
            <person name="Lu T."/>
            <person name="Zhao Q."/>
            <person name="Huang X."/>
            <person name="Zhao Y."/>
        </authorList>
    </citation>
    <scope>NUCLEOTIDE SEQUENCE</scope>
</reference>
<gene>
    <name evidence="2" type="ORF">NCGR_LOCUS22352</name>
</gene>
<evidence type="ECO:0000256" key="1">
    <source>
        <dbReference type="SAM" id="MobiDB-lite"/>
    </source>
</evidence>
<evidence type="ECO:0000313" key="3">
    <source>
        <dbReference type="Proteomes" id="UP000604825"/>
    </source>
</evidence>
<comment type="caution">
    <text evidence="2">The sequence shown here is derived from an EMBL/GenBank/DDBJ whole genome shotgun (WGS) entry which is preliminary data.</text>
</comment>
<feature type="region of interest" description="Disordered" evidence="1">
    <location>
        <begin position="107"/>
        <end position="127"/>
    </location>
</feature>
<name>A0A811NX95_9POAL</name>
<dbReference type="Proteomes" id="UP000604825">
    <property type="component" value="Unassembled WGS sequence"/>
</dbReference>
<proteinExistence type="predicted"/>
<feature type="compositionally biased region" description="Basic and acidic residues" evidence="1">
    <location>
        <begin position="42"/>
        <end position="51"/>
    </location>
</feature>